<evidence type="ECO:0000313" key="4">
    <source>
        <dbReference type="Proteomes" id="UP000241421"/>
    </source>
</evidence>
<dbReference type="PROSITE" id="PS51257">
    <property type="entry name" value="PROKAR_LIPOPROTEIN"/>
    <property type="match status" value="1"/>
</dbReference>
<evidence type="ECO:0000256" key="1">
    <source>
        <dbReference type="SAM" id="SignalP"/>
    </source>
</evidence>
<sequence>MKKHITRFSLITSSAIAAAALAACGGGGGGDTTPAPQFGSLKVAMTDAPACGYDAVNVTVNKVRVHQSSSAADTDAGWTDITLSPAKKINLLNLTNGALEELGQTPLAVGRYTQLRLVLDANNGNALNNSVIVTGTSNEVSLDTPSAVQSGIKLVSSFDVLADQRVDLVLDFDACKSVLTKGNGKYALKPVVKVIPTLINGISGFVSPALLTSNVMVSAQQNGVIVSSTVPNATTGEFFLARVAPGNYDVVITADNMAASVIGAVPVSTTTSTTSLSTAAVPLSMVASAQRSISGTVTLSPASATEAAYVSAKQSFFSGPTVVVKYKGADLVSGAYTISNLPIAAPQYTVYSTARPLVFAPHLTTTPATGMYKVEASAAGYTTKSTPLVDLNVTSAVNVNFALVP</sequence>
<comment type="caution">
    <text evidence="3">The sequence shown here is derived from an EMBL/GenBank/DDBJ whole genome shotgun (WGS) entry which is preliminary data.</text>
</comment>
<feature type="chain" id="PRO_5015508768" evidence="1">
    <location>
        <begin position="23"/>
        <end position="405"/>
    </location>
</feature>
<keyword evidence="4" id="KW-1185">Reference proteome</keyword>
<reference evidence="3 4" key="1">
    <citation type="submission" date="2018-04" db="EMBL/GenBank/DDBJ databases">
        <title>Massilia violaceinigra sp. nov., a novel purple-pigmented bacterium isolated from Tianshan glacier, Xinjiang, China.</title>
        <authorList>
            <person name="Wang H."/>
        </authorList>
    </citation>
    <scope>NUCLEOTIDE SEQUENCE [LARGE SCALE GENOMIC DNA]</scope>
    <source>
        <strain evidence="3 4">B448-2</strain>
    </source>
</reference>
<dbReference type="InterPro" id="IPR025491">
    <property type="entry name" value="DUF4382"/>
</dbReference>
<dbReference type="AlphaFoldDB" id="A0A2U2HP58"/>
<accession>A0A2U2HP58</accession>
<feature type="signal peptide" evidence="1">
    <location>
        <begin position="1"/>
        <end position="22"/>
    </location>
</feature>
<gene>
    <name evidence="3" type="ORF">C7C56_007820</name>
</gene>
<dbReference type="EMBL" id="PXWF02000102">
    <property type="protein sequence ID" value="PWF49242.1"/>
    <property type="molecule type" value="Genomic_DNA"/>
</dbReference>
<protein>
    <submittedName>
        <fullName evidence="3">DUF4382 domain-containing protein</fullName>
    </submittedName>
</protein>
<proteinExistence type="predicted"/>
<dbReference type="Pfam" id="PF14321">
    <property type="entry name" value="DUF4382"/>
    <property type="match status" value="1"/>
</dbReference>
<dbReference type="RefSeq" id="WP_106756871.1">
    <property type="nucleotide sequence ID" value="NZ_PXWF02000102.1"/>
</dbReference>
<evidence type="ECO:0000313" key="3">
    <source>
        <dbReference type="EMBL" id="PWF49242.1"/>
    </source>
</evidence>
<evidence type="ECO:0000259" key="2">
    <source>
        <dbReference type="Pfam" id="PF14321"/>
    </source>
</evidence>
<keyword evidence="1" id="KW-0732">Signal</keyword>
<organism evidence="3 4">
    <name type="scientific">Massilia glaciei</name>
    <dbReference type="NCBI Taxonomy" id="1524097"/>
    <lineage>
        <taxon>Bacteria</taxon>
        <taxon>Pseudomonadati</taxon>
        <taxon>Pseudomonadota</taxon>
        <taxon>Betaproteobacteria</taxon>
        <taxon>Burkholderiales</taxon>
        <taxon>Oxalobacteraceae</taxon>
        <taxon>Telluria group</taxon>
        <taxon>Massilia</taxon>
    </lineage>
</organism>
<dbReference type="OrthoDB" id="2111471at2"/>
<feature type="domain" description="DUF4382" evidence="2">
    <location>
        <begin position="39"/>
        <end position="190"/>
    </location>
</feature>
<dbReference type="Proteomes" id="UP000241421">
    <property type="component" value="Unassembled WGS sequence"/>
</dbReference>
<name>A0A2U2HP58_9BURK</name>